<dbReference type="InterPro" id="IPR054353">
    <property type="entry name" value="IstA-like_C"/>
</dbReference>
<evidence type="ECO:0000259" key="3">
    <source>
        <dbReference type="PROSITE" id="PS50994"/>
    </source>
</evidence>
<dbReference type="InterPro" id="IPR027417">
    <property type="entry name" value="P-loop_NTPase"/>
</dbReference>
<dbReference type="Pfam" id="PF01695">
    <property type="entry name" value="IstB_IS21"/>
    <property type="match status" value="1"/>
</dbReference>
<dbReference type="NCBIfam" id="NF033546">
    <property type="entry name" value="transpos_IS21"/>
    <property type="match status" value="1"/>
</dbReference>
<gene>
    <name evidence="4" type="ORF">GCM10009092_29440</name>
</gene>
<dbReference type="Gene3D" id="3.30.420.10">
    <property type="entry name" value="Ribonuclease H-like superfamily/Ribonuclease H"/>
    <property type="match status" value="1"/>
</dbReference>
<accession>A0ABN0XFZ5</accession>
<dbReference type="Gene3D" id="3.40.50.300">
    <property type="entry name" value="P-loop containing nucleotide triphosphate hydrolases"/>
    <property type="match status" value="1"/>
</dbReference>
<dbReference type="InterPro" id="IPR002611">
    <property type="entry name" value="IstB_ATP-bd"/>
</dbReference>
<dbReference type="Proteomes" id="UP001501757">
    <property type="component" value="Unassembled WGS sequence"/>
</dbReference>
<dbReference type="InterPro" id="IPR012337">
    <property type="entry name" value="RNaseH-like_sf"/>
</dbReference>
<dbReference type="EMBL" id="BAAAEI010000017">
    <property type="protein sequence ID" value="GAA0363181.1"/>
    <property type="molecule type" value="Genomic_DNA"/>
</dbReference>
<sequence>MSKIKDILRLRFDAGLSLRDISKCCAVGPATVSEILSRFATSGLSWPLPDDTSDTELEKVVYKGKNTSRHKRQPDYVLMHQELKRKGMTKLLLWQEYRDKDTATAYGYTQYCEHYQAWVKNLKRSMRQLHIAGDKLFIDYCGPSVPILNPDTGEVRYCAQIFVATLGASNYTYVEAGRSQQLEDWIMAHTRAFQFFGGIPRLLVPDNLRSAVTKTHRYMPVINENYARMARHYGAAVMPARPYKPKDKSKAENAVLIVERWILMRLRHEHFYTLSSLNQRIRELLHALNHRQQRVHPGSRYELYTRFDKPALMPLPAYPYEYIDSKQARVGPDYHVLYAKHAYSVPHSLVSHTVTVEATAHIICVYYQGGATGCGKTYLACALATQACDQHHSVRYYRLGELLDELHIGHADGSYRQQLSTLAKRKLLILDDWGMEALTARQANDLLDVMEIRYQQSSTIIASQIPTSEWYKLIPSPTIADALLDRLLHNSHRIELTGESMRKLDQSDHLA</sequence>
<evidence type="ECO:0000313" key="4">
    <source>
        <dbReference type="EMBL" id="GAA0363181.1"/>
    </source>
</evidence>
<evidence type="ECO:0000313" key="5">
    <source>
        <dbReference type="Proteomes" id="UP001501757"/>
    </source>
</evidence>
<proteinExistence type="inferred from homology"/>
<protein>
    <recommendedName>
        <fullName evidence="6">Transposase</fullName>
    </recommendedName>
</protein>
<name>A0ABN0XFZ5_9ALTE</name>
<dbReference type="PROSITE" id="PS50994">
    <property type="entry name" value="INTEGRASE"/>
    <property type="match status" value="1"/>
</dbReference>
<dbReference type="CDD" id="cd00009">
    <property type="entry name" value="AAA"/>
    <property type="match status" value="1"/>
</dbReference>
<dbReference type="RefSeq" id="WP_343845928.1">
    <property type="nucleotide sequence ID" value="NZ_BAAAEI010000017.1"/>
</dbReference>
<dbReference type="InterPro" id="IPR036397">
    <property type="entry name" value="RNaseH_sf"/>
</dbReference>
<dbReference type="PROSITE" id="PS50532">
    <property type="entry name" value="HTH_IS408"/>
    <property type="match status" value="1"/>
</dbReference>
<comment type="similarity">
    <text evidence="1">Belongs to the transposase IS21/IS408/IS1162 family.</text>
</comment>
<evidence type="ECO:0008006" key="6">
    <source>
        <dbReference type="Google" id="ProtNLM"/>
    </source>
</evidence>
<dbReference type="SUPFAM" id="SSF53098">
    <property type="entry name" value="Ribonuclease H-like"/>
    <property type="match status" value="1"/>
</dbReference>
<dbReference type="PANTHER" id="PTHR35004:SF8">
    <property type="entry name" value="TRANSPOSASE RV3428C-RELATED"/>
    <property type="match status" value="1"/>
</dbReference>
<dbReference type="PANTHER" id="PTHR35004">
    <property type="entry name" value="TRANSPOSASE RV3428C-RELATED"/>
    <property type="match status" value="1"/>
</dbReference>
<dbReference type="InterPro" id="IPR017895">
    <property type="entry name" value="HTH_IS408/IS1162_type"/>
</dbReference>
<keyword evidence="5" id="KW-1185">Reference proteome</keyword>
<feature type="domain" description="HTH IS408-type" evidence="2">
    <location>
        <begin position="4"/>
        <end position="83"/>
    </location>
</feature>
<dbReference type="SUPFAM" id="SSF52540">
    <property type="entry name" value="P-loop containing nucleoside triphosphate hydrolases"/>
    <property type="match status" value="1"/>
</dbReference>
<organism evidence="4 5">
    <name type="scientific">Bowmanella denitrificans</name>
    <dbReference type="NCBI Taxonomy" id="366582"/>
    <lineage>
        <taxon>Bacteria</taxon>
        <taxon>Pseudomonadati</taxon>
        <taxon>Pseudomonadota</taxon>
        <taxon>Gammaproteobacteria</taxon>
        <taxon>Alteromonadales</taxon>
        <taxon>Alteromonadaceae</taxon>
        <taxon>Bowmanella</taxon>
    </lineage>
</organism>
<reference evidence="4 5" key="1">
    <citation type="journal article" date="2019" name="Int. J. Syst. Evol. Microbiol.">
        <title>The Global Catalogue of Microorganisms (GCM) 10K type strain sequencing project: providing services to taxonomists for standard genome sequencing and annotation.</title>
        <authorList>
            <consortium name="The Broad Institute Genomics Platform"/>
            <consortium name="The Broad Institute Genome Sequencing Center for Infectious Disease"/>
            <person name="Wu L."/>
            <person name="Ma J."/>
        </authorList>
    </citation>
    <scope>NUCLEOTIDE SEQUENCE [LARGE SCALE GENOMIC DNA]</scope>
    <source>
        <strain evidence="4 5">JCM 13378</strain>
    </source>
</reference>
<dbReference type="InterPro" id="IPR001584">
    <property type="entry name" value="Integrase_cat-core"/>
</dbReference>
<dbReference type="Pfam" id="PF22483">
    <property type="entry name" value="Mu-transpos_C_2"/>
    <property type="match status" value="1"/>
</dbReference>
<evidence type="ECO:0000256" key="1">
    <source>
        <dbReference type="ARBA" id="ARBA00009277"/>
    </source>
</evidence>
<evidence type="ECO:0000259" key="2">
    <source>
        <dbReference type="PROSITE" id="PS50532"/>
    </source>
</evidence>
<feature type="domain" description="Integrase catalytic" evidence="3">
    <location>
        <begin position="124"/>
        <end position="311"/>
    </location>
</feature>
<comment type="caution">
    <text evidence="4">The sequence shown here is derived from an EMBL/GenBank/DDBJ whole genome shotgun (WGS) entry which is preliminary data.</text>
</comment>